<dbReference type="HAMAP" id="MF_00582">
    <property type="entry name" value="UPF0215"/>
    <property type="match status" value="1"/>
</dbReference>
<evidence type="ECO:0000256" key="1">
    <source>
        <dbReference type="HAMAP-Rule" id="MF_00582"/>
    </source>
</evidence>
<dbReference type="PANTHER" id="PTHR39518:SF2">
    <property type="entry name" value="UPF0215 PROTEIN MJ1150"/>
    <property type="match status" value="1"/>
</dbReference>
<dbReference type="NCBIfam" id="NF001977">
    <property type="entry name" value="PRK00766.1"/>
    <property type="match status" value="1"/>
</dbReference>
<accession>A0A371NDN6</accession>
<evidence type="ECO:0000313" key="2">
    <source>
        <dbReference type="EMBL" id="REE28080.1"/>
    </source>
</evidence>
<dbReference type="PANTHER" id="PTHR39518">
    <property type="entry name" value="UPF0215 PROTEIN MJ1150"/>
    <property type="match status" value="1"/>
</dbReference>
<protein>
    <recommendedName>
        <fullName evidence="1">UPF0215 protein C7452_0068</fullName>
    </recommendedName>
</protein>
<dbReference type="EMBL" id="QREL01000001">
    <property type="protein sequence ID" value="REE28080.1"/>
    <property type="molecule type" value="Genomic_DNA"/>
</dbReference>
<gene>
    <name evidence="2" type="ORF">C7452_0068</name>
</gene>
<sequence length="199" mass="22395">MENHNFRQIKSEIRILGIDDAPFTPRSEEDVLLVGTVFRGGQWLDGVLTTTVRVDGDDATERIIEMVNGSRHLNQLRVIMLDGLTFGGFNVVDIVELSERTGLPVIVVVRKHPDMERIKRALKHRFSDWKARWRSIERAGRIYRVESREPLYIQTAGIEPDDAAEIVRISTTRSSIPEPLRAAHIIASGVTLGESRGSA</sequence>
<dbReference type="GeneID" id="24854432"/>
<name>A0A371NDN6_9EURY</name>
<keyword evidence="3" id="KW-1185">Reference proteome</keyword>
<dbReference type="Proteomes" id="UP000256864">
    <property type="component" value="Unassembled WGS sequence"/>
</dbReference>
<organism evidence="2 3">
    <name type="scientific">Methanothermobacter defluvii</name>
    <dbReference type="NCBI Taxonomy" id="49339"/>
    <lineage>
        <taxon>Archaea</taxon>
        <taxon>Methanobacteriati</taxon>
        <taxon>Methanobacteriota</taxon>
        <taxon>Methanomada group</taxon>
        <taxon>Methanobacteria</taxon>
        <taxon>Methanobacteriales</taxon>
        <taxon>Methanobacteriaceae</taxon>
        <taxon>Methanothermobacter</taxon>
    </lineage>
</organism>
<evidence type="ECO:0000313" key="3">
    <source>
        <dbReference type="Proteomes" id="UP000256864"/>
    </source>
</evidence>
<dbReference type="RefSeq" id="WP_048175848.1">
    <property type="nucleotide sequence ID" value="NZ_QREL01000001.1"/>
</dbReference>
<dbReference type="AlphaFoldDB" id="A0A371NDN6"/>
<proteinExistence type="inferred from homology"/>
<comment type="similarity">
    <text evidence="1">Belongs to the UPF0215 family.</text>
</comment>
<dbReference type="InterPro" id="IPR002802">
    <property type="entry name" value="Endo_dU"/>
</dbReference>
<dbReference type="PIRSF" id="PIRSF006380">
    <property type="entry name" value="UCP006380"/>
    <property type="match status" value="1"/>
</dbReference>
<dbReference type="Gene3D" id="3.30.2170.10">
    <property type="entry name" value="archaeoglobus fulgidus dsm 4304 superfamily"/>
    <property type="match status" value="1"/>
</dbReference>
<reference evidence="2 3" key="1">
    <citation type="submission" date="2018-07" db="EMBL/GenBank/DDBJ databases">
        <title>Genomic Encyclopedia of Type Strains, Phase IV (KMG-IV): sequencing the most valuable type-strain genomes for metagenomic binning, comparative biology and taxonomic classification.</title>
        <authorList>
            <person name="Goeker M."/>
        </authorList>
    </citation>
    <scope>NUCLEOTIDE SEQUENCE [LARGE SCALE GENOMIC DNA]</scope>
    <source>
        <strain evidence="2 3">DSM 7466</strain>
    </source>
</reference>
<comment type="caution">
    <text evidence="2">The sequence shown here is derived from an EMBL/GenBank/DDBJ whole genome shotgun (WGS) entry which is preliminary data.</text>
</comment>
<dbReference type="Pfam" id="PF01949">
    <property type="entry name" value="Endo_dU"/>
    <property type="match status" value="1"/>
</dbReference>